<keyword evidence="2" id="KW-1185">Reference proteome</keyword>
<evidence type="ECO:0000313" key="2">
    <source>
        <dbReference type="Proteomes" id="UP000663090"/>
    </source>
</evidence>
<protein>
    <submittedName>
        <fullName evidence="1">Uncharacterized protein</fullName>
    </submittedName>
</protein>
<proteinExistence type="predicted"/>
<sequence>MATLTDVAQQVRDYWLAAGLDVRPVAMSEVMDACRALPGALPKALRATADVLRDAGAGCNATEASVIIVDSFQESWWYTLWVSGPWKGFVSLVLGTKTGNAPQFPLGTLEEFLLAYIHDNEERLCARSRGVAEPC</sequence>
<gene>
    <name evidence="1" type="ORF">JY572_32255</name>
</gene>
<organism evidence="1 2">
    <name type="scientific">Myxococcus landrumensis</name>
    <dbReference type="NCBI Taxonomy" id="2813577"/>
    <lineage>
        <taxon>Bacteria</taxon>
        <taxon>Pseudomonadati</taxon>
        <taxon>Myxococcota</taxon>
        <taxon>Myxococcia</taxon>
        <taxon>Myxococcales</taxon>
        <taxon>Cystobacterineae</taxon>
        <taxon>Myxococcaceae</taxon>
        <taxon>Myxococcus</taxon>
    </lineage>
</organism>
<reference evidence="1 2" key="1">
    <citation type="submission" date="2021-02" db="EMBL/GenBank/DDBJ databases">
        <title>De Novo genome assembly of isolated myxobacteria.</title>
        <authorList>
            <person name="Stevens D.C."/>
        </authorList>
    </citation>
    <scope>NUCLEOTIDE SEQUENCE [LARGE SCALE GENOMIC DNA]</scope>
    <source>
        <strain evidence="1 2">SCHIC003</strain>
    </source>
</reference>
<dbReference type="RefSeq" id="WP_206714691.1">
    <property type="nucleotide sequence ID" value="NZ_CP071091.1"/>
</dbReference>
<evidence type="ECO:0000313" key="1">
    <source>
        <dbReference type="EMBL" id="QSQ12985.1"/>
    </source>
</evidence>
<name>A0ABX7N5N8_9BACT</name>
<dbReference type="EMBL" id="CP071091">
    <property type="protein sequence ID" value="QSQ12985.1"/>
    <property type="molecule type" value="Genomic_DNA"/>
</dbReference>
<dbReference type="Proteomes" id="UP000663090">
    <property type="component" value="Chromosome"/>
</dbReference>
<accession>A0ABX7N5N8</accession>